<dbReference type="Pfam" id="PF06055">
    <property type="entry name" value="ExoD"/>
    <property type="match status" value="1"/>
</dbReference>
<evidence type="ECO:0000313" key="2">
    <source>
        <dbReference type="EMBL" id="MFC4670466.1"/>
    </source>
</evidence>
<dbReference type="PANTHER" id="PTHR41795:SF1">
    <property type="entry name" value="EXOPOLYSACCHARIDE SYNTHESIS PROTEIN"/>
    <property type="match status" value="1"/>
</dbReference>
<keyword evidence="1" id="KW-0472">Membrane</keyword>
<dbReference type="PANTHER" id="PTHR41795">
    <property type="entry name" value="EXOPOLYSACCHARIDE SYNTHESIS PROTEIN"/>
    <property type="match status" value="1"/>
</dbReference>
<gene>
    <name evidence="2" type="ORF">ACFO5X_18020</name>
</gene>
<dbReference type="RefSeq" id="WP_380719486.1">
    <property type="nucleotide sequence ID" value="NZ_JBHSGI010000024.1"/>
</dbReference>
<proteinExistence type="predicted"/>
<dbReference type="Proteomes" id="UP001595973">
    <property type="component" value="Unassembled WGS sequence"/>
</dbReference>
<keyword evidence="1" id="KW-0812">Transmembrane</keyword>
<accession>A0ABV9KKK3</accession>
<protein>
    <submittedName>
        <fullName evidence="2">Exopolysaccharide biosynthesis protein</fullName>
    </submittedName>
</protein>
<organism evidence="2 3">
    <name type="scientific">Seohaeicola nanhaiensis</name>
    <dbReference type="NCBI Taxonomy" id="1387282"/>
    <lineage>
        <taxon>Bacteria</taxon>
        <taxon>Pseudomonadati</taxon>
        <taxon>Pseudomonadota</taxon>
        <taxon>Alphaproteobacteria</taxon>
        <taxon>Rhodobacterales</taxon>
        <taxon>Roseobacteraceae</taxon>
        <taxon>Seohaeicola</taxon>
    </lineage>
</organism>
<feature type="transmembrane region" description="Helical" evidence="1">
    <location>
        <begin position="180"/>
        <end position="196"/>
    </location>
</feature>
<keyword evidence="1" id="KW-1133">Transmembrane helix</keyword>
<feature type="transmembrane region" description="Helical" evidence="1">
    <location>
        <begin position="153"/>
        <end position="173"/>
    </location>
</feature>
<dbReference type="InterPro" id="IPR010331">
    <property type="entry name" value="ExoD"/>
</dbReference>
<evidence type="ECO:0000313" key="3">
    <source>
        <dbReference type="Proteomes" id="UP001595973"/>
    </source>
</evidence>
<dbReference type="EMBL" id="JBHSGI010000024">
    <property type="protein sequence ID" value="MFC4670466.1"/>
    <property type="molecule type" value="Genomic_DNA"/>
</dbReference>
<sequence>MAAALETDSVSSVNDVLDRLRQSAHGEKTGLNDIVEGLGHGSFVPVLIAPALLVVSPLSGIPLVSTLCGMTVALVAVQMFFGRNELWLPGWLMRRSVSTEKLKKAVQKMRKPARWIDRHIRRRLTRVVSAPFDRVIHLVCLLCGAAMPVLELVPFTSSILGAAIVLFSITLLVKDGLLGLFAYALTAAAGVVGYQVV</sequence>
<evidence type="ECO:0000256" key="1">
    <source>
        <dbReference type="SAM" id="Phobius"/>
    </source>
</evidence>
<comment type="caution">
    <text evidence="2">The sequence shown here is derived from an EMBL/GenBank/DDBJ whole genome shotgun (WGS) entry which is preliminary data.</text>
</comment>
<feature type="transmembrane region" description="Helical" evidence="1">
    <location>
        <begin position="60"/>
        <end position="81"/>
    </location>
</feature>
<keyword evidence="3" id="KW-1185">Reference proteome</keyword>
<reference evidence="3" key="1">
    <citation type="journal article" date="2019" name="Int. J. Syst. Evol. Microbiol.">
        <title>The Global Catalogue of Microorganisms (GCM) 10K type strain sequencing project: providing services to taxonomists for standard genome sequencing and annotation.</title>
        <authorList>
            <consortium name="The Broad Institute Genomics Platform"/>
            <consortium name="The Broad Institute Genome Sequencing Center for Infectious Disease"/>
            <person name="Wu L."/>
            <person name="Ma J."/>
        </authorList>
    </citation>
    <scope>NUCLEOTIDE SEQUENCE [LARGE SCALE GENOMIC DNA]</scope>
    <source>
        <strain evidence="3">CGMCC 4.7283</strain>
    </source>
</reference>
<dbReference type="PIRSF" id="PIRSF033239">
    <property type="entry name" value="ExoD"/>
    <property type="match status" value="1"/>
</dbReference>
<name>A0ABV9KKK3_9RHOB</name>